<protein>
    <submittedName>
        <fullName evidence="1">Uncharacterized protein</fullName>
    </submittedName>
</protein>
<organism evidence="1 2">
    <name type="scientific">Cladophialophora chaetospira</name>
    <dbReference type="NCBI Taxonomy" id="386627"/>
    <lineage>
        <taxon>Eukaryota</taxon>
        <taxon>Fungi</taxon>
        <taxon>Dikarya</taxon>
        <taxon>Ascomycota</taxon>
        <taxon>Pezizomycotina</taxon>
        <taxon>Eurotiomycetes</taxon>
        <taxon>Chaetothyriomycetidae</taxon>
        <taxon>Chaetothyriales</taxon>
        <taxon>Herpotrichiellaceae</taxon>
        <taxon>Cladophialophora</taxon>
    </lineage>
</organism>
<gene>
    <name evidence="1" type="ORF">H2200_010912</name>
</gene>
<reference evidence="1" key="1">
    <citation type="submission" date="2022-10" db="EMBL/GenBank/DDBJ databases">
        <title>Culturing micro-colonial fungi from biological soil crusts in the Mojave desert and describing Neophaeococcomyces mojavensis, and introducing the new genera and species Taxawa tesnikishii.</title>
        <authorList>
            <person name="Kurbessoian T."/>
            <person name="Stajich J.E."/>
        </authorList>
    </citation>
    <scope>NUCLEOTIDE SEQUENCE</scope>
    <source>
        <strain evidence="1">TK_41</strain>
    </source>
</reference>
<name>A0AA38X100_9EURO</name>
<dbReference type="AlphaFoldDB" id="A0AA38X100"/>
<comment type="caution">
    <text evidence="1">The sequence shown here is derived from an EMBL/GenBank/DDBJ whole genome shotgun (WGS) entry which is preliminary data.</text>
</comment>
<accession>A0AA38X100</accession>
<keyword evidence="2" id="KW-1185">Reference proteome</keyword>
<evidence type="ECO:0000313" key="2">
    <source>
        <dbReference type="Proteomes" id="UP001172673"/>
    </source>
</evidence>
<sequence length="129" mass="14640">MSALAKELPGGLPRLVEFTQALCMLDEEKLKGKKGNEKLMDKIYKDVTEERTSNTLLPHCPMDETLPGPDWKTFEEMKKSSKTSIQRLDKETAEAEKFLDGLDQEEALGQAAKWLLANTKSYKTEKFDV</sequence>
<dbReference type="EMBL" id="JAPDRK010000018">
    <property type="protein sequence ID" value="KAJ9604797.1"/>
    <property type="molecule type" value="Genomic_DNA"/>
</dbReference>
<evidence type="ECO:0000313" key="1">
    <source>
        <dbReference type="EMBL" id="KAJ9604797.1"/>
    </source>
</evidence>
<proteinExistence type="predicted"/>
<dbReference type="Proteomes" id="UP001172673">
    <property type="component" value="Unassembled WGS sequence"/>
</dbReference>